<feature type="transmembrane region" description="Helical" evidence="7">
    <location>
        <begin position="12"/>
        <end position="35"/>
    </location>
</feature>
<evidence type="ECO:0000256" key="6">
    <source>
        <dbReference type="ARBA" id="ARBA00023136"/>
    </source>
</evidence>
<keyword evidence="6 7" id="KW-0472">Membrane</keyword>
<evidence type="ECO:0000256" key="1">
    <source>
        <dbReference type="ARBA" id="ARBA00004651"/>
    </source>
</evidence>
<dbReference type="EMBL" id="BAAABM010000069">
    <property type="protein sequence ID" value="GAA0369730.1"/>
    <property type="molecule type" value="Genomic_DNA"/>
</dbReference>
<feature type="transmembrane region" description="Helical" evidence="7">
    <location>
        <begin position="375"/>
        <end position="394"/>
    </location>
</feature>
<keyword evidence="3" id="KW-1003">Cell membrane</keyword>
<dbReference type="SUPFAM" id="SSF103473">
    <property type="entry name" value="MFS general substrate transporter"/>
    <property type="match status" value="1"/>
</dbReference>
<dbReference type="PANTHER" id="PTHR23517:SF2">
    <property type="entry name" value="MULTIDRUG RESISTANCE PROTEIN MDTH"/>
    <property type="match status" value="1"/>
</dbReference>
<feature type="transmembrane region" description="Helical" evidence="7">
    <location>
        <begin position="249"/>
        <end position="270"/>
    </location>
</feature>
<feature type="transmembrane region" description="Helical" evidence="7">
    <location>
        <begin position="215"/>
        <end position="237"/>
    </location>
</feature>
<keyword evidence="10" id="KW-1185">Reference proteome</keyword>
<dbReference type="PROSITE" id="PS50850">
    <property type="entry name" value="MFS"/>
    <property type="match status" value="1"/>
</dbReference>
<dbReference type="Proteomes" id="UP001501822">
    <property type="component" value="Unassembled WGS sequence"/>
</dbReference>
<feature type="transmembrane region" description="Helical" evidence="7">
    <location>
        <begin position="349"/>
        <end position="369"/>
    </location>
</feature>
<organism evidence="9 10">
    <name type="scientific">Actinoallomurus spadix</name>
    <dbReference type="NCBI Taxonomy" id="79912"/>
    <lineage>
        <taxon>Bacteria</taxon>
        <taxon>Bacillati</taxon>
        <taxon>Actinomycetota</taxon>
        <taxon>Actinomycetes</taxon>
        <taxon>Streptosporangiales</taxon>
        <taxon>Thermomonosporaceae</taxon>
        <taxon>Actinoallomurus</taxon>
    </lineage>
</organism>
<keyword evidence="4 7" id="KW-0812">Transmembrane</keyword>
<feature type="transmembrane region" description="Helical" evidence="7">
    <location>
        <begin position="138"/>
        <end position="160"/>
    </location>
</feature>
<feature type="domain" description="Major facilitator superfamily (MFS) profile" evidence="8">
    <location>
        <begin position="215"/>
        <end position="420"/>
    </location>
</feature>
<feature type="transmembrane region" description="Helical" evidence="7">
    <location>
        <begin position="307"/>
        <end position="337"/>
    </location>
</feature>
<dbReference type="InterPro" id="IPR050171">
    <property type="entry name" value="MFS_Transporters"/>
</dbReference>
<dbReference type="InterPro" id="IPR020846">
    <property type="entry name" value="MFS_dom"/>
</dbReference>
<feature type="transmembrane region" description="Helical" evidence="7">
    <location>
        <begin position="282"/>
        <end position="301"/>
    </location>
</feature>
<dbReference type="RefSeq" id="WP_252805108.1">
    <property type="nucleotide sequence ID" value="NZ_BAAABM010000069.1"/>
</dbReference>
<evidence type="ECO:0000256" key="4">
    <source>
        <dbReference type="ARBA" id="ARBA00022692"/>
    </source>
</evidence>
<comment type="caution">
    <text evidence="9">The sequence shown here is derived from an EMBL/GenBank/DDBJ whole genome shotgun (WGS) entry which is preliminary data.</text>
</comment>
<feature type="transmembrane region" description="Helical" evidence="7">
    <location>
        <begin position="172"/>
        <end position="194"/>
    </location>
</feature>
<dbReference type="Gene3D" id="1.20.1250.20">
    <property type="entry name" value="MFS general substrate transporter like domains"/>
    <property type="match status" value="1"/>
</dbReference>
<feature type="transmembrane region" description="Helical" evidence="7">
    <location>
        <begin position="41"/>
        <end position="64"/>
    </location>
</feature>
<reference evidence="9 10" key="1">
    <citation type="journal article" date="2019" name="Int. J. Syst. Evol. Microbiol.">
        <title>The Global Catalogue of Microorganisms (GCM) 10K type strain sequencing project: providing services to taxonomists for standard genome sequencing and annotation.</title>
        <authorList>
            <consortium name="The Broad Institute Genomics Platform"/>
            <consortium name="The Broad Institute Genome Sequencing Center for Infectious Disease"/>
            <person name="Wu L."/>
            <person name="Ma J."/>
        </authorList>
    </citation>
    <scope>NUCLEOTIDE SEQUENCE [LARGE SCALE GENOMIC DNA]</scope>
    <source>
        <strain evidence="9 10">JCM 3146</strain>
    </source>
</reference>
<sequence length="420" mass="43351">MTDPVGARGGGVLIGALVVDSVGNGLFLPLSLVFFTRLTDVPLGLLGVLISVANAITLPVPVWAGALADRLGALPLVVAAQLMQALGYLAYTRVDEPVGIFLAAALVAVGVRFFWSSIFTAVADYADAASSGRRPDSWFAWANMARTAGLGVGGLITGAVMADGHAAAYRGIAYGAAGCFAVAAAAIAGFVRAPRLYHGAGRAGTGYATILRDRPFLALTGVNTVMAMTSMILSLATPTFVITGLDGPSWLASALLVGNFVLVSALAAPVVERLAGHRRTRVMAAAAALWATWSFLLSGLVPGRPALVIPVLIGATLLFTLAEVMHAPVSMALATAISPTELRGRYMAAFQYSFTVAGMIAPAFFTRLFGVHRALPWVALGAIDCLAIVAVRLLEPALMTAARRVAAAGAARSPKVPRSR</sequence>
<evidence type="ECO:0000313" key="9">
    <source>
        <dbReference type="EMBL" id="GAA0369730.1"/>
    </source>
</evidence>
<feature type="transmembrane region" description="Helical" evidence="7">
    <location>
        <begin position="97"/>
        <end position="126"/>
    </location>
</feature>
<name>A0ABN0XPY8_9ACTN</name>
<dbReference type="InterPro" id="IPR036259">
    <property type="entry name" value="MFS_trans_sf"/>
</dbReference>
<evidence type="ECO:0000256" key="7">
    <source>
        <dbReference type="SAM" id="Phobius"/>
    </source>
</evidence>
<evidence type="ECO:0000259" key="8">
    <source>
        <dbReference type="PROSITE" id="PS50850"/>
    </source>
</evidence>
<keyword evidence="5 7" id="KW-1133">Transmembrane helix</keyword>
<protein>
    <submittedName>
        <fullName evidence="9">MFS transporter</fullName>
    </submittedName>
</protein>
<comment type="subcellular location">
    <subcellularLocation>
        <location evidence="1">Cell membrane</location>
        <topology evidence="1">Multi-pass membrane protein</topology>
    </subcellularLocation>
</comment>
<accession>A0ABN0XPY8</accession>
<dbReference type="PANTHER" id="PTHR23517">
    <property type="entry name" value="RESISTANCE PROTEIN MDTM, PUTATIVE-RELATED-RELATED"/>
    <property type="match status" value="1"/>
</dbReference>
<evidence type="ECO:0000256" key="2">
    <source>
        <dbReference type="ARBA" id="ARBA00022448"/>
    </source>
</evidence>
<evidence type="ECO:0000256" key="5">
    <source>
        <dbReference type="ARBA" id="ARBA00022989"/>
    </source>
</evidence>
<dbReference type="Pfam" id="PF07690">
    <property type="entry name" value="MFS_1"/>
    <property type="match status" value="1"/>
</dbReference>
<gene>
    <name evidence="9" type="ORF">GCM10010151_69550</name>
</gene>
<dbReference type="InterPro" id="IPR011701">
    <property type="entry name" value="MFS"/>
</dbReference>
<proteinExistence type="predicted"/>
<evidence type="ECO:0000313" key="10">
    <source>
        <dbReference type="Proteomes" id="UP001501822"/>
    </source>
</evidence>
<keyword evidence="2" id="KW-0813">Transport</keyword>
<evidence type="ECO:0000256" key="3">
    <source>
        <dbReference type="ARBA" id="ARBA00022475"/>
    </source>
</evidence>